<feature type="chain" id="PRO_5008649453" description="Fibronectin type-III domain-containing protein" evidence="2">
    <location>
        <begin position="36"/>
        <end position="1180"/>
    </location>
</feature>
<dbReference type="InterPro" id="IPR036116">
    <property type="entry name" value="FN3_sf"/>
</dbReference>
<dbReference type="InterPro" id="IPR013783">
    <property type="entry name" value="Ig-like_fold"/>
</dbReference>
<evidence type="ECO:0000313" key="5">
    <source>
        <dbReference type="Proteomes" id="UP000093309"/>
    </source>
</evidence>
<dbReference type="PROSITE" id="PS50853">
    <property type="entry name" value="FN3"/>
    <property type="match status" value="2"/>
</dbReference>
<dbReference type="InterPro" id="IPR015943">
    <property type="entry name" value="WD40/YVTN_repeat-like_dom_sf"/>
</dbReference>
<dbReference type="CDD" id="cd00063">
    <property type="entry name" value="FN3"/>
    <property type="match status" value="2"/>
</dbReference>
<dbReference type="Proteomes" id="UP000093309">
    <property type="component" value="Unassembled WGS sequence"/>
</dbReference>
<dbReference type="InterPro" id="IPR010496">
    <property type="entry name" value="AL/BT2_dom"/>
</dbReference>
<dbReference type="EMBL" id="LYPC01000028">
    <property type="protein sequence ID" value="OCT10979.1"/>
    <property type="molecule type" value="Genomic_DNA"/>
</dbReference>
<keyword evidence="5" id="KW-1185">Reference proteome</keyword>
<accession>A0A1C0ZSB7</accession>
<evidence type="ECO:0000313" key="4">
    <source>
        <dbReference type="EMBL" id="OCT10979.1"/>
    </source>
</evidence>
<name>A0A1C0ZSB7_9BACL</name>
<proteinExistence type="predicted"/>
<dbReference type="SMART" id="SM00060">
    <property type="entry name" value="FN3"/>
    <property type="match status" value="2"/>
</dbReference>
<dbReference type="PANTHER" id="PTHR43739">
    <property type="entry name" value="XYLOGLUCANASE (EUROFUNG)"/>
    <property type="match status" value="1"/>
</dbReference>
<dbReference type="Pfam" id="PF06439">
    <property type="entry name" value="3keto-disac_hyd"/>
    <property type="match status" value="1"/>
</dbReference>
<feature type="domain" description="Fibronectin type-III" evidence="3">
    <location>
        <begin position="830"/>
        <end position="917"/>
    </location>
</feature>
<dbReference type="GO" id="GO:0010411">
    <property type="term" value="P:xyloglucan metabolic process"/>
    <property type="evidence" value="ECO:0007669"/>
    <property type="project" value="TreeGrafter"/>
</dbReference>
<feature type="compositionally biased region" description="Polar residues" evidence="1">
    <location>
        <begin position="149"/>
        <end position="159"/>
    </location>
</feature>
<dbReference type="CDD" id="cd15482">
    <property type="entry name" value="Sialidase_non-viral"/>
    <property type="match status" value="1"/>
</dbReference>
<organism evidence="4 5">
    <name type="scientific">Paenibacillus pectinilyticus</name>
    <dbReference type="NCBI Taxonomy" id="512399"/>
    <lineage>
        <taxon>Bacteria</taxon>
        <taxon>Bacillati</taxon>
        <taxon>Bacillota</taxon>
        <taxon>Bacilli</taxon>
        <taxon>Bacillales</taxon>
        <taxon>Paenibacillaceae</taxon>
        <taxon>Paenibacillus</taxon>
    </lineage>
</organism>
<evidence type="ECO:0000256" key="1">
    <source>
        <dbReference type="SAM" id="MobiDB-lite"/>
    </source>
</evidence>
<dbReference type="OrthoDB" id="9757947at2"/>
<dbReference type="Pfam" id="PF00041">
    <property type="entry name" value="fn3"/>
    <property type="match status" value="2"/>
</dbReference>
<protein>
    <recommendedName>
        <fullName evidence="3">Fibronectin type-III domain-containing protein</fullName>
    </recommendedName>
</protein>
<dbReference type="InterPro" id="IPR052025">
    <property type="entry name" value="Xyloglucanase_GH74"/>
</dbReference>
<feature type="signal peptide" evidence="2">
    <location>
        <begin position="1"/>
        <end position="35"/>
    </location>
</feature>
<evidence type="ECO:0000259" key="3">
    <source>
        <dbReference type="PROSITE" id="PS50853"/>
    </source>
</evidence>
<dbReference type="RefSeq" id="WP_065857594.1">
    <property type="nucleotide sequence ID" value="NZ_LYPC01000028.1"/>
</dbReference>
<dbReference type="Gene3D" id="2.60.40.10">
    <property type="entry name" value="Immunoglobulins"/>
    <property type="match status" value="2"/>
</dbReference>
<dbReference type="PANTHER" id="PTHR43739:SF5">
    <property type="entry name" value="EXO-ALPHA-SIALIDASE"/>
    <property type="match status" value="1"/>
</dbReference>
<evidence type="ECO:0000256" key="2">
    <source>
        <dbReference type="SAM" id="SignalP"/>
    </source>
</evidence>
<dbReference type="SUPFAM" id="SSF63829">
    <property type="entry name" value="Calcium-dependent phosphotriesterase"/>
    <property type="match status" value="1"/>
</dbReference>
<dbReference type="Gene3D" id="2.60.120.560">
    <property type="entry name" value="Exo-inulinase, domain 1"/>
    <property type="match status" value="1"/>
</dbReference>
<dbReference type="STRING" id="512399.A8709_04560"/>
<feature type="domain" description="Fibronectin type-III" evidence="3">
    <location>
        <begin position="920"/>
        <end position="1007"/>
    </location>
</feature>
<keyword evidence="2" id="KW-0732">Signal</keyword>
<dbReference type="AlphaFoldDB" id="A0A1C0ZSB7"/>
<dbReference type="SUPFAM" id="SSF49265">
    <property type="entry name" value="Fibronectin type III"/>
    <property type="match status" value="1"/>
</dbReference>
<sequence length="1180" mass="124265">MKVLSRLTWTKTCSVLLSACLVVAAVPFFPKAAAAAVPTVTFQPSGFDGGGFQSVVAADPNHQGVLLDGADVSGIFRSTSTTWPSWVPVNNHISGNSAFTDTGHLKVAAITFAPGTSNLVYAGVGSQGTRGGFMASTDGGQTWAIRSTVPQFNGGNPKTESPVDSGGTAIIPSYPRNTGNLIALDETNGYIYAATYQGGLMRNHNNGYDATAGNGTGWDTIGLSGAFLRSLVIDPSNSNTLYVSTYDTTAATDSARRFNKVYKITNSRSATPTVTVLSNSPNTVKEMVIIGGVIYAAAGADGIYSSADGGATWNKLYQHNTTVNPTTRWMSITGYTSTGGPVLFAGAWNPPKNTTVSTQYDGVIRSLDGGATWTSMTQDDSQIKNLVDGPGGSDDWWLLHSDEGAHTRMGDDRYASSYLVVDPYNANTLYSSGKAGVWRTDNATAATPTWYPASHKLNVSNDFTVISDPTRANGTVHIGNVDWNYLYSTDHMQTVNPNRLTSDTNVTPPYLQRNVTGLALDSSMNTNAVVYIGTGDRNSNTGGEVYANANPLTLQDSGSNSPWVSEGLAANVKTRFSIANVTKARRVMAVAANQRDNGSGGKDKYVIAAVENGGVWQEKNGTWSQVTYVVDANTTDAMAGSQATRLASMIWNGGSSYVYLYDKDKGVFRSNSNGDAGSWQKIFINTSVSDYSGHVLLDPSDSTKLYVSADNGLYRIDSAETVSSSAGVKLNFPSGVPGPIAFYNGNFFVATPASSTNPEPHLYVASASDVAAATASTSITWTDITATDPVFRGMGQFLYNMDISNDGYIYMASDTDGLLVGQLSGGDTTAPTAPTVSSPSHGLTSVDLSWSGATDNIGITSYDLYKNGSFLTNVTGTTKTVSSLTPGTSYSFYVKAKDAAGNASPASNTVNVTTTVDTTAPTAPTLSSPSHAQTTVNLSWSGATDNVGVTSYDVYKNGSFLTNTASSSYIATGLSSGTSYSFYVIAKDASGNSSPSSNTVNVTTDTTSSLLTDDFEDGNATGWTATGTWSVVTDGSTQAYYANNPSSAARSVTGTSSWTNYAVQAQAKVSTWNTGGKVGVMGMYTDSSNYYYMVFEYNSGKVSIYKRSGGTETALARSAVITAPTTGVYHTYKLQVSGSTLNAYIDGTLQVTATDSTFTWGTVGLYSTNEQTYFDNVQVQ</sequence>
<dbReference type="SUPFAM" id="SSF110296">
    <property type="entry name" value="Oligoxyloglucan reducing end-specific cellobiohydrolase"/>
    <property type="match status" value="1"/>
</dbReference>
<dbReference type="GO" id="GO:0016787">
    <property type="term" value="F:hydrolase activity"/>
    <property type="evidence" value="ECO:0007669"/>
    <property type="project" value="InterPro"/>
</dbReference>
<reference evidence="5" key="1">
    <citation type="submission" date="2016-05" db="EMBL/GenBank/DDBJ databases">
        <title>Paenibacillus oryzae. sp. nov., isolated from the rice root.</title>
        <authorList>
            <person name="Zhang J."/>
            <person name="Zhang X."/>
        </authorList>
    </citation>
    <scope>NUCLEOTIDE SEQUENCE [LARGE SCALE GENOMIC DNA]</scope>
    <source>
        <strain evidence="5">KCTC13222</strain>
    </source>
</reference>
<comment type="caution">
    <text evidence="4">The sequence shown here is derived from an EMBL/GenBank/DDBJ whole genome shotgun (WGS) entry which is preliminary data.</text>
</comment>
<dbReference type="Gene3D" id="2.130.10.10">
    <property type="entry name" value="YVTN repeat-like/Quinoprotein amine dehydrogenase"/>
    <property type="match status" value="2"/>
</dbReference>
<dbReference type="InterPro" id="IPR003961">
    <property type="entry name" value="FN3_dom"/>
</dbReference>
<gene>
    <name evidence="4" type="ORF">A8709_04560</name>
</gene>
<feature type="region of interest" description="Disordered" evidence="1">
    <location>
        <begin position="149"/>
        <end position="169"/>
    </location>
</feature>